<dbReference type="GO" id="GO:0005737">
    <property type="term" value="C:cytoplasm"/>
    <property type="evidence" value="ECO:0007669"/>
    <property type="project" value="TreeGrafter"/>
</dbReference>
<dbReference type="OrthoDB" id="440760at2759"/>
<dbReference type="GO" id="GO:0005730">
    <property type="term" value="C:nucleolus"/>
    <property type="evidence" value="ECO:0007669"/>
    <property type="project" value="UniProtKB-SubCell"/>
</dbReference>
<dbReference type="InterPro" id="IPR012340">
    <property type="entry name" value="NA-bd_OB-fold"/>
</dbReference>
<evidence type="ECO:0000259" key="5">
    <source>
        <dbReference type="PROSITE" id="PS50126"/>
    </source>
</evidence>
<comment type="caution">
    <text evidence="6">The sequence shown here is derived from an EMBL/GenBank/DDBJ whole genome shotgun (WGS) entry which is preliminary data.</text>
</comment>
<dbReference type="OMA" id="PMVPVGW"/>
<dbReference type="GO" id="GO:0003723">
    <property type="term" value="F:RNA binding"/>
    <property type="evidence" value="ECO:0007669"/>
    <property type="project" value="InterPro"/>
</dbReference>
<dbReference type="InterPro" id="IPR003029">
    <property type="entry name" value="S1_domain"/>
</dbReference>
<dbReference type="Proteomes" id="UP000444721">
    <property type="component" value="Unassembled WGS sequence"/>
</dbReference>
<evidence type="ECO:0000256" key="1">
    <source>
        <dbReference type="ARBA" id="ARBA00004604"/>
    </source>
</evidence>
<dbReference type="Pfam" id="PF10447">
    <property type="entry name" value="EXOSC1"/>
    <property type="match status" value="1"/>
</dbReference>
<evidence type="ECO:0000256" key="3">
    <source>
        <dbReference type="ARBA" id="ARBA00022835"/>
    </source>
</evidence>
<name>A0A6A5CBM2_NAEFO</name>
<dbReference type="SUPFAM" id="SSF110324">
    <property type="entry name" value="Ribosomal L27 protein-like"/>
    <property type="match status" value="1"/>
</dbReference>
<dbReference type="AlphaFoldDB" id="A0A6A5CBM2"/>
<keyword evidence="2" id="KW-0963">Cytoplasm</keyword>
<dbReference type="Gene3D" id="2.40.50.140">
    <property type="entry name" value="Nucleic acid-binding proteins"/>
    <property type="match status" value="1"/>
</dbReference>
<feature type="region of interest" description="Disordered" evidence="4">
    <location>
        <begin position="1"/>
        <end position="33"/>
    </location>
</feature>
<keyword evidence="7" id="KW-1185">Reference proteome</keyword>
<dbReference type="PANTHER" id="PTHR12686">
    <property type="entry name" value="3'-5' EXORIBONUCLEASE CSL4-RELATED"/>
    <property type="match status" value="1"/>
</dbReference>
<accession>A0A6A5CBM2</accession>
<dbReference type="VEuPathDB" id="AmoebaDB:FDP41_011018"/>
<evidence type="ECO:0000313" key="6">
    <source>
        <dbReference type="EMBL" id="KAF0983040.1"/>
    </source>
</evidence>
<dbReference type="InterPro" id="IPR019495">
    <property type="entry name" value="EXOSC1_C"/>
</dbReference>
<evidence type="ECO:0000256" key="2">
    <source>
        <dbReference type="ARBA" id="ARBA00022490"/>
    </source>
</evidence>
<organism evidence="6 7">
    <name type="scientific">Naegleria fowleri</name>
    <name type="common">Brain eating amoeba</name>
    <dbReference type="NCBI Taxonomy" id="5763"/>
    <lineage>
        <taxon>Eukaryota</taxon>
        <taxon>Discoba</taxon>
        <taxon>Heterolobosea</taxon>
        <taxon>Tetramitia</taxon>
        <taxon>Eutetramitia</taxon>
        <taxon>Vahlkampfiidae</taxon>
        <taxon>Naegleria</taxon>
    </lineage>
</organism>
<dbReference type="InterPro" id="IPR039771">
    <property type="entry name" value="Csl4"/>
</dbReference>
<dbReference type="Gene3D" id="2.40.50.100">
    <property type="match status" value="1"/>
</dbReference>
<dbReference type="PROSITE" id="PS50126">
    <property type="entry name" value="S1"/>
    <property type="match status" value="1"/>
</dbReference>
<gene>
    <name evidence="6" type="ORF">FDP41_011018</name>
</gene>
<dbReference type="VEuPathDB" id="AmoebaDB:NfTy_016450"/>
<evidence type="ECO:0000256" key="4">
    <source>
        <dbReference type="SAM" id="MobiDB-lite"/>
    </source>
</evidence>
<sequence length="223" mass="24507">MTSQQQDSSLSGQHVVPGTRIAQTDNYRPGKGTYVRDNRIHASLVGRVYISKENMMDEQEHSGTLPSPMSKSFSSKDVSDLPFIHVIQENKHETIVPNIGSIVIAKVIKTTKAFAKVDILCVDGKPVIKSGSAISGLLRVQDIRATEVDKVILYDCLRPGDVIKAEVISLGDSRSYYISTARNELGVVYATSSFGFPMIPVDWTTMVCTKTNAKESRKVAKIM</sequence>
<dbReference type="GO" id="GO:0000176">
    <property type="term" value="C:nuclear exosome (RNase complex)"/>
    <property type="evidence" value="ECO:0007669"/>
    <property type="project" value="TreeGrafter"/>
</dbReference>
<dbReference type="RefSeq" id="XP_044567753.1">
    <property type="nucleotide sequence ID" value="XM_044701381.1"/>
</dbReference>
<dbReference type="GeneID" id="68118233"/>
<dbReference type="FunFam" id="2.40.50.140:FF:000198">
    <property type="entry name" value="Exosome complex component CSL4"/>
    <property type="match status" value="1"/>
</dbReference>
<dbReference type="PANTHER" id="PTHR12686:SF8">
    <property type="entry name" value="EXOSOME COMPLEX COMPONENT CSL4"/>
    <property type="match status" value="1"/>
</dbReference>
<dbReference type="SUPFAM" id="SSF50249">
    <property type="entry name" value="Nucleic acid-binding proteins"/>
    <property type="match status" value="1"/>
</dbReference>
<dbReference type="GO" id="GO:0006396">
    <property type="term" value="P:RNA processing"/>
    <property type="evidence" value="ECO:0007669"/>
    <property type="project" value="InterPro"/>
</dbReference>
<proteinExistence type="predicted"/>
<feature type="compositionally biased region" description="Polar residues" evidence="4">
    <location>
        <begin position="1"/>
        <end position="12"/>
    </location>
</feature>
<comment type="subcellular location">
    <subcellularLocation>
        <location evidence="1">Nucleus</location>
        <location evidence="1">Nucleolus</location>
    </subcellularLocation>
</comment>
<dbReference type="VEuPathDB" id="AmoebaDB:NF0086840"/>
<feature type="domain" description="S1 motif" evidence="5">
    <location>
        <begin position="100"/>
        <end position="182"/>
    </location>
</feature>
<dbReference type="Pfam" id="PF14382">
    <property type="entry name" value="ECR1_N"/>
    <property type="match status" value="1"/>
</dbReference>
<reference evidence="6 7" key="1">
    <citation type="journal article" date="2019" name="Sci. Rep.">
        <title>Nanopore sequencing improves the draft genome of the human pathogenic amoeba Naegleria fowleri.</title>
        <authorList>
            <person name="Liechti N."/>
            <person name="Schurch N."/>
            <person name="Bruggmann R."/>
            <person name="Wittwer M."/>
        </authorList>
    </citation>
    <scope>NUCLEOTIDE SEQUENCE [LARGE SCALE GENOMIC DNA]</scope>
    <source>
        <strain evidence="6 7">ATCC 30894</strain>
    </source>
</reference>
<protein>
    <recommendedName>
        <fullName evidence="5">S1 motif domain-containing protein</fullName>
    </recommendedName>
</protein>
<keyword evidence="3" id="KW-0271">Exosome</keyword>
<dbReference type="EMBL" id="VFQX01000007">
    <property type="protein sequence ID" value="KAF0983040.1"/>
    <property type="molecule type" value="Genomic_DNA"/>
</dbReference>
<evidence type="ECO:0000313" key="7">
    <source>
        <dbReference type="Proteomes" id="UP000444721"/>
    </source>
</evidence>
<dbReference type="InterPro" id="IPR025721">
    <property type="entry name" value="Exosome_cplx_N_dom"/>
</dbReference>